<evidence type="ECO:0000313" key="5">
    <source>
        <dbReference type="Proteomes" id="UP000242450"/>
    </source>
</evidence>
<dbReference type="GO" id="GO:0005096">
    <property type="term" value="F:GTPase activator activity"/>
    <property type="evidence" value="ECO:0007669"/>
    <property type="project" value="InterPro"/>
</dbReference>
<feature type="region of interest" description="Disordered" evidence="1">
    <location>
        <begin position="508"/>
        <end position="538"/>
    </location>
</feature>
<dbReference type="PANTHER" id="PTHR21344:SF1">
    <property type="entry name" value="RAL GTPASE-ACTIVATING PROTEIN SUBUNIT BETA"/>
    <property type="match status" value="1"/>
</dbReference>
<keyword evidence="2" id="KW-0732">Signal</keyword>
<dbReference type="OrthoDB" id="10009983at2759"/>
<dbReference type="InterPro" id="IPR046859">
    <property type="entry name" value="RGPA/RALGAPB_N"/>
</dbReference>
<feature type="domain" description="Ral GTPase-activating protein subunit alpha/beta N-terminal" evidence="3">
    <location>
        <begin position="1"/>
        <end position="98"/>
    </location>
</feature>
<dbReference type="Pfam" id="PF20412">
    <property type="entry name" value="RALGAPB_N"/>
    <property type="match status" value="1"/>
</dbReference>
<accession>A0A212CAV0</accession>
<proteinExistence type="predicted"/>
<gene>
    <name evidence="4" type="ORF">Celaphus_00007972</name>
</gene>
<dbReference type="Proteomes" id="UP000242450">
    <property type="component" value="Chromosome 23"/>
</dbReference>
<feature type="signal peptide" evidence="2">
    <location>
        <begin position="1"/>
        <end position="21"/>
    </location>
</feature>
<dbReference type="PANTHER" id="PTHR21344">
    <property type="entry name" value="RAL GTPASE-ACTIVATING PROTEIN SUBUNIT BETA"/>
    <property type="match status" value="1"/>
</dbReference>
<dbReference type="EMBL" id="MKHE01000023">
    <property type="protein sequence ID" value="OWK03109.1"/>
    <property type="molecule type" value="Genomic_DNA"/>
</dbReference>
<sequence>MARETWEVLLLFLLQINDILLAPPTVQGGIAENLAEKLIGVLFEVWLLACTRCFPTPPYWKTAKEMVANWRHHPAVVEQWSKVICALTSRLLRFTYGPSFPPFKVPDEDASLIPPEMDNDNPVDLSNPAIISSTPKFQEQFLNVSGMPQELNQYPCLKHLPQIFFRAMRGISCLVDAFLGISRPRSDSAPPTPVNRLSMPQSTAVNTTPPHNRRHRAVTVNKATMKTSTVSTAHASKVQHQTSSTSPLSSPNQTSSEPRPLPAPRRPKVNSILNLFGSWLFDAAFVHCKLHNGINRDSSMTAITTQASMEFRRNGSQMSTDTMVSNPMFDASEFPDNYEAGRAEACGTLCRIFCSKKTGEEILPAYLSRFYMLLIQGLQINDYVCHPVLASVILNSPPLFCCDLKGIDVVVPYFISALETILPDRELSKFKSYVVLEGKFSNDDSSSYDKPITFLSLKLRLVNILIGALQTETDPNNTQMILGAMLNIVQDSALLEAIGCQMEMGGGENNFKSHSRTNSGISSASGGSTEPTTPDSERPAQALLRDYDSAAGLLIRSIHLVTQRLNSQWRQDMSISLAALELLSGLAKVKVMVDSGDRKRAISSVCSYIVYQCSRPAPLHSRDLHSMIVAAFQCLCVWLTEHPDMLDEKEVLEIVELGISGSKSKNSEQEVKYKGDKEPNPASMRLLGAFPSPSGPASPCSLVNETTLIKYSRLPTINKHSFRYFVLDNSVILAMLEQPLGNE</sequence>
<feature type="region of interest" description="Disordered" evidence="1">
    <location>
        <begin position="184"/>
        <end position="266"/>
    </location>
</feature>
<reference evidence="4 5" key="1">
    <citation type="journal article" date="2018" name="Mol. Genet. Genomics">
        <title>The red deer Cervus elaphus genome CerEla1.0: sequencing, annotating, genes, and chromosomes.</title>
        <authorList>
            <person name="Bana N.A."/>
            <person name="Nyiri A."/>
            <person name="Nagy J."/>
            <person name="Frank K."/>
            <person name="Nagy T."/>
            <person name="Steger V."/>
            <person name="Schiller M."/>
            <person name="Lakatos P."/>
            <person name="Sugar L."/>
            <person name="Horn P."/>
            <person name="Barta E."/>
            <person name="Orosz L."/>
        </authorList>
    </citation>
    <scope>NUCLEOTIDE SEQUENCE [LARGE SCALE GENOMIC DNA]</scope>
    <source>
        <strain evidence="4">Hungarian</strain>
    </source>
</reference>
<evidence type="ECO:0000256" key="2">
    <source>
        <dbReference type="SAM" id="SignalP"/>
    </source>
</evidence>
<feature type="non-terminal residue" evidence="4">
    <location>
        <position position="743"/>
    </location>
</feature>
<feature type="chain" id="PRO_5012645749" description="Ral GTPase-activating protein subunit alpha/beta N-terminal domain-containing protein" evidence="2">
    <location>
        <begin position="22"/>
        <end position="743"/>
    </location>
</feature>
<dbReference type="InterPro" id="IPR039930">
    <property type="entry name" value="RALGAPB"/>
</dbReference>
<comment type="caution">
    <text evidence="4">The sequence shown here is derived from an EMBL/GenBank/DDBJ whole genome shotgun (WGS) entry which is preliminary data.</text>
</comment>
<organism evidence="4 5">
    <name type="scientific">Cervus elaphus hippelaphus</name>
    <name type="common">European red deer</name>
    <dbReference type="NCBI Taxonomy" id="46360"/>
    <lineage>
        <taxon>Eukaryota</taxon>
        <taxon>Metazoa</taxon>
        <taxon>Chordata</taxon>
        <taxon>Craniata</taxon>
        <taxon>Vertebrata</taxon>
        <taxon>Euteleostomi</taxon>
        <taxon>Mammalia</taxon>
        <taxon>Eutheria</taxon>
        <taxon>Laurasiatheria</taxon>
        <taxon>Artiodactyla</taxon>
        <taxon>Ruminantia</taxon>
        <taxon>Pecora</taxon>
        <taxon>Cervidae</taxon>
        <taxon>Cervinae</taxon>
        <taxon>Cervus</taxon>
    </lineage>
</organism>
<protein>
    <recommendedName>
        <fullName evidence="3">Ral GTPase-activating protein subunit alpha/beta N-terminal domain-containing protein</fullName>
    </recommendedName>
</protein>
<name>A0A212CAV0_CEREH</name>
<evidence type="ECO:0000259" key="3">
    <source>
        <dbReference type="Pfam" id="PF20412"/>
    </source>
</evidence>
<evidence type="ECO:0000256" key="1">
    <source>
        <dbReference type="SAM" id="MobiDB-lite"/>
    </source>
</evidence>
<feature type="compositionally biased region" description="Polar residues" evidence="1">
    <location>
        <begin position="221"/>
        <end position="257"/>
    </location>
</feature>
<feature type="compositionally biased region" description="Polar residues" evidence="1">
    <location>
        <begin position="510"/>
        <end position="534"/>
    </location>
</feature>
<keyword evidence="5" id="KW-1185">Reference proteome</keyword>
<dbReference type="AlphaFoldDB" id="A0A212CAV0"/>
<evidence type="ECO:0000313" key="4">
    <source>
        <dbReference type="EMBL" id="OWK03109.1"/>
    </source>
</evidence>
<feature type="compositionally biased region" description="Polar residues" evidence="1">
    <location>
        <begin position="198"/>
        <end position="210"/>
    </location>
</feature>